<dbReference type="GO" id="GO:0005524">
    <property type="term" value="F:ATP binding"/>
    <property type="evidence" value="ECO:0007669"/>
    <property type="project" value="InterPro"/>
</dbReference>
<dbReference type="AlphaFoldDB" id="G0QZR2"/>
<sequence>MGNFQNQYIIDQPLYEKDKFIISKKSQDPHFVSALEYLDSQNVTHGDIRPFNIFIKRSTGQVKLGEQFKYSEPLTAYTQILTKSTNEFYASPQLLENVQRLEAEPDYDRLQNDIFSIGMCLLEVCTLQNVSDLCYNQNELLVKEGAIRGLLEIVRINIEKFK</sequence>
<protein>
    <submittedName>
        <fullName evidence="2">Protein kinase domain protein</fullName>
    </submittedName>
</protein>
<dbReference type="Gene3D" id="1.10.510.10">
    <property type="entry name" value="Transferase(Phosphotransferase) domain 1"/>
    <property type="match status" value="1"/>
</dbReference>
<reference evidence="2 3" key="1">
    <citation type="submission" date="2011-07" db="EMBL/GenBank/DDBJ databases">
        <authorList>
            <person name="Coyne R."/>
            <person name="Brami D."/>
            <person name="Johnson J."/>
            <person name="Hostetler J."/>
            <person name="Hannick L."/>
            <person name="Clark T."/>
            <person name="Cassidy-Hanley D."/>
            <person name="Inman J."/>
        </authorList>
    </citation>
    <scope>NUCLEOTIDE SEQUENCE [LARGE SCALE GENOMIC DNA]</scope>
    <source>
        <strain evidence="2 3">G5</strain>
    </source>
</reference>
<proteinExistence type="predicted"/>
<dbReference type="STRING" id="857967.G0QZR2"/>
<dbReference type="InParanoid" id="G0QZR2"/>
<accession>G0QZR2</accession>
<dbReference type="PANTHER" id="PTHR44305">
    <property type="entry name" value="SI:DKEY-192D15.2-RELATED"/>
    <property type="match status" value="1"/>
</dbReference>
<organism evidence="2 3">
    <name type="scientific">Ichthyophthirius multifiliis</name>
    <name type="common">White spot disease agent</name>
    <name type="synonym">Ich</name>
    <dbReference type="NCBI Taxonomy" id="5932"/>
    <lineage>
        <taxon>Eukaryota</taxon>
        <taxon>Sar</taxon>
        <taxon>Alveolata</taxon>
        <taxon>Ciliophora</taxon>
        <taxon>Intramacronucleata</taxon>
        <taxon>Oligohymenophorea</taxon>
        <taxon>Hymenostomatida</taxon>
        <taxon>Ophryoglenina</taxon>
        <taxon>Ichthyophthirius</taxon>
    </lineage>
</organism>
<evidence type="ECO:0000313" key="3">
    <source>
        <dbReference type="Proteomes" id="UP000008983"/>
    </source>
</evidence>
<gene>
    <name evidence="2" type="ORF">IMG5_159160</name>
</gene>
<keyword evidence="2" id="KW-0808">Transferase</keyword>
<dbReference type="GeneID" id="14905394"/>
<evidence type="ECO:0000259" key="1">
    <source>
        <dbReference type="PROSITE" id="PS50011"/>
    </source>
</evidence>
<name>G0QZR2_ICHMU</name>
<feature type="domain" description="Protein kinase" evidence="1">
    <location>
        <begin position="1"/>
        <end position="162"/>
    </location>
</feature>
<dbReference type="EMBL" id="GL984165">
    <property type="protein sequence ID" value="EGR29301.1"/>
    <property type="molecule type" value="Genomic_DNA"/>
</dbReference>
<keyword evidence="2" id="KW-0418">Kinase</keyword>
<dbReference type="Pfam" id="PF00069">
    <property type="entry name" value="Pkinase"/>
    <property type="match status" value="1"/>
</dbReference>
<dbReference type="InterPro" id="IPR011009">
    <property type="entry name" value="Kinase-like_dom_sf"/>
</dbReference>
<evidence type="ECO:0000313" key="2">
    <source>
        <dbReference type="EMBL" id="EGR29301.1"/>
    </source>
</evidence>
<dbReference type="InterPro" id="IPR000719">
    <property type="entry name" value="Prot_kinase_dom"/>
</dbReference>
<dbReference type="RefSeq" id="XP_004030537.1">
    <property type="nucleotide sequence ID" value="XM_004030489.1"/>
</dbReference>
<dbReference type="InterPro" id="IPR053083">
    <property type="entry name" value="TF_kinase-domain_protein"/>
</dbReference>
<dbReference type="SUPFAM" id="SSF56112">
    <property type="entry name" value="Protein kinase-like (PK-like)"/>
    <property type="match status" value="1"/>
</dbReference>
<dbReference type="Proteomes" id="UP000008983">
    <property type="component" value="Unassembled WGS sequence"/>
</dbReference>
<dbReference type="PROSITE" id="PS50011">
    <property type="entry name" value="PROTEIN_KINASE_DOM"/>
    <property type="match status" value="1"/>
</dbReference>
<dbReference type="GO" id="GO:0004672">
    <property type="term" value="F:protein kinase activity"/>
    <property type="evidence" value="ECO:0007669"/>
    <property type="project" value="InterPro"/>
</dbReference>
<dbReference type="OrthoDB" id="4062651at2759"/>
<keyword evidence="3" id="KW-1185">Reference proteome</keyword>